<keyword evidence="1" id="KW-0560">Oxidoreductase</keyword>
<proteinExistence type="predicted"/>
<dbReference type="InterPro" id="IPR016162">
    <property type="entry name" value="Ald_DH_N"/>
</dbReference>
<dbReference type="AlphaFoldDB" id="A0A6B0YQK5"/>
<dbReference type="InterPro" id="IPR015590">
    <property type="entry name" value="Aldehyde_DH_dom"/>
</dbReference>
<dbReference type="SUPFAM" id="SSF53720">
    <property type="entry name" value="ALDH-like"/>
    <property type="match status" value="1"/>
</dbReference>
<reference evidence="3" key="1">
    <citation type="submission" date="2019-09" db="EMBL/GenBank/DDBJ databases">
        <title>Characterisation of the sponge microbiome using genome-centric metagenomics.</title>
        <authorList>
            <person name="Engelberts J.P."/>
            <person name="Robbins S.J."/>
            <person name="De Goeij J.M."/>
            <person name="Aranda M."/>
            <person name="Bell S.C."/>
            <person name="Webster N.S."/>
        </authorList>
    </citation>
    <scope>NUCLEOTIDE SEQUENCE</scope>
    <source>
        <strain evidence="3">SB0664_bin_27</strain>
    </source>
</reference>
<organism evidence="3">
    <name type="scientific">Caldilineaceae bacterium SB0664_bin_27</name>
    <dbReference type="NCBI Taxonomy" id="2605260"/>
    <lineage>
        <taxon>Bacteria</taxon>
        <taxon>Bacillati</taxon>
        <taxon>Chloroflexota</taxon>
        <taxon>Caldilineae</taxon>
        <taxon>Caldilineales</taxon>
        <taxon>Caldilineaceae</taxon>
    </lineage>
</organism>
<gene>
    <name evidence="3" type="ORF">F4Y42_02190</name>
</gene>
<dbReference type="PANTHER" id="PTHR43353:SF3">
    <property type="entry name" value="ALDEHYDE DEHYDROGENASE-RELATED"/>
    <property type="match status" value="1"/>
</dbReference>
<dbReference type="Gene3D" id="3.40.605.10">
    <property type="entry name" value="Aldehyde Dehydrogenase, Chain A, domain 1"/>
    <property type="match status" value="1"/>
</dbReference>
<accession>A0A6B0YQK5</accession>
<evidence type="ECO:0000256" key="1">
    <source>
        <dbReference type="ARBA" id="ARBA00023002"/>
    </source>
</evidence>
<dbReference type="Gene3D" id="3.40.309.10">
    <property type="entry name" value="Aldehyde Dehydrogenase, Chain A, domain 2"/>
    <property type="match status" value="1"/>
</dbReference>
<sequence>MSLQPLLINGEFRAAANPTGSYHSTNPMTGEKLPWSFPYSEWDDIEAVLQGAADAVGELRQAPRQLLAEFLDAYAASIEGQADALVETAHQETGLPAPTRLRAIELPRTTDQLRQAAAAVRARSWTQATIDTAANIRSFYGPLPGAVVVFGPNNFPFAFNGAAGGDFAAAIAAGSPVIAKAHSSHSRTSQLLAESALEAIRKTGAPKGLVQLIYRFKSEYGYDLVADARVAAVGFTGSREGGMRLKEVADRNGKPIYLEMSSINPILLLPGALAERSQAIAEEFFTSCTMGTGQFCTNPGLVMTLAGEESKAFVDQSAALFEEGAAGVLLNRGVSEGMDESIHVLSNNGAKVVAGGSAADRPGFFYQNTLLTVSGDEFLANPEAMQTEAFGPSSLVILAKDAGQMEQIIGCFEGNLTGCLYTDNSGSDDQLYDRLAPLLRAKVGRLLNDKMPTGVAVSAAMNHGGPFPATGHPGFTSVGIPASIRRFAGLYSYDNVRQHRLPPDLQDENPTGEMWRLVDQEWTQADIGA</sequence>
<protein>
    <submittedName>
        <fullName evidence="3">Aldehyde dehydrogenase family protein</fullName>
    </submittedName>
</protein>
<dbReference type="GO" id="GO:0016620">
    <property type="term" value="F:oxidoreductase activity, acting on the aldehyde or oxo group of donors, NAD or NADP as acceptor"/>
    <property type="evidence" value="ECO:0007669"/>
    <property type="project" value="InterPro"/>
</dbReference>
<feature type="domain" description="Aldehyde dehydrogenase" evidence="2">
    <location>
        <begin position="20"/>
        <end position="426"/>
    </location>
</feature>
<evidence type="ECO:0000259" key="2">
    <source>
        <dbReference type="Pfam" id="PF00171"/>
    </source>
</evidence>
<dbReference type="PANTHER" id="PTHR43353">
    <property type="entry name" value="SUCCINATE-SEMIALDEHYDE DEHYDROGENASE, MITOCHONDRIAL"/>
    <property type="match status" value="1"/>
</dbReference>
<dbReference type="InterPro" id="IPR016163">
    <property type="entry name" value="Ald_DH_C"/>
</dbReference>
<dbReference type="EMBL" id="VXRG01000023">
    <property type="protein sequence ID" value="MXY92239.1"/>
    <property type="molecule type" value="Genomic_DNA"/>
</dbReference>
<comment type="caution">
    <text evidence="3">The sequence shown here is derived from an EMBL/GenBank/DDBJ whole genome shotgun (WGS) entry which is preliminary data.</text>
</comment>
<dbReference type="Pfam" id="PF00171">
    <property type="entry name" value="Aldedh"/>
    <property type="match status" value="1"/>
</dbReference>
<dbReference type="InterPro" id="IPR016161">
    <property type="entry name" value="Ald_DH/histidinol_DH"/>
</dbReference>
<evidence type="ECO:0000313" key="3">
    <source>
        <dbReference type="EMBL" id="MXY92239.1"/>
    </source>
</evidence>
<dbReference type="InterPro" id="IPR050740">
    <property type="entry name" value="Aldehyde_DH_Superfamily"/>
</dbReference>
<name>A0A6B0YQK5_9CHLR</name>